<feature type="region of interest" description="Disordered" evidence="1">
    <location>
        <begin position="1"/>
        <end position="31"/>
    </location>
</feature>
<organism evidence="2 3">
    <name type="scientific">Methanocella paludicola (strain DSM 17711 / JCM 13418 / NBRC 101707 / SANAE)</name>
    <dbReference type="NCBI Taxonomy" id="304371"/>
    <lineage>
        <taxon>Archaea</taxon>
        <taxon>Methanobacteriati</taxon>
        <taxon>Methanobacteriota</taxon>
        <taxon>Stenosarchaea group</taxon>
        <taxon>Methanomicrobia</taxon>
        <taxon>Methanocellales</taxon>
        <taxon>Methanocellaceae</taxon>
        <taxon>Methanocella</taxon>
    </lineage>
</organism>
<evidence type="ECO:0000256" key="1">
    <source>
        <dbReference type="SAM" id="MobiDB-lite"/>
    </source>
</evidence>
<keyword evidence="3" id="KW-1185">Reference proteome</keyword>
<dbReference type="Proteomes" id="UP000001882">
    <property type="component" value="Chromosome"/>
</dbReference>
<dbReference type="EMBL" id="AP011532">
    <property type="protein sequence ID" value="BAI61859.1"/>
    <property type="molecule type" value="Genomic_DNA"/>
</dbReference>
<dbReference type="InParanoid" id="D1YZI7"/>
<reference evidence="3" key="3">
    <citation type="journal article" date="2011" name="PLoS ONE">
        <title>Genome sequence of a mesophilic hydrogenotrophic methanogen Methanocella paludicola, the first cultivated representative of the order Methanocellales.</title>
        <authorList>
            <person name="Sakai S."/>
            <person name="Takaki Y."/>
            <person name="Shimamura S."/>
            <person name="Sekine M."/>
            <person name="Tajima T."/>
            <person name="Kosugi H."/>
            <person name="Ichikawa N."/>
            <person name="Tasumi E."/>
            <person name="Hiraki A.T."/>
            <person name="Shimizu A."/>
            <person name="Kato Y."/>
            <person name="Nishiko R."/>
            <person name="Mori K."/>
            <person name="Fujita N."/>
            <person name="Imachi H."/>
            <person name="Takai K."/>
        </authorList>
    </citation>
    <scope>NUCLEOTIDE SEQUENCE [LARGE SCALE GENOMIC DNA]</scope>
    <source>
        <strain evidence="3">DSM 17711 / JCM 13418 / NBRC 101707 / SANAE</strain>
    </source>
</reference>
<evidence type="ECO:0000313" key="2">
    <source>
        <dbReference type="EMBL" id="BAI61859.1"/>
    </source>
</evidence>
<proteinExistence type="predicted"/>
<name>D1YZI7_METPS</name>
<evidence type="ECO:0000313" key="3">
    <source>
        <dbReference type="Proteomes" id="UP000001882"/>
    </source>
</evidence>
<reference evidence="2 3" key="1">
    <citation type="journal article" date="2007" name="Appl. Environ. Microbiol.">
        <title>Isolation of key methanogens for global methane emission from rice paddy fields: a novel isolate affiliated with the clone cluster rice cluster I.</title>
        <authorList>
            <person name="Sakai S."/>
            <person name="Imachi H."/>
            <person name="Sekiguchi Y."/>
            <person name="Ohashi A."/>
            <person name="Harada H."/>
            <person name="Kamagata Y."/>
        </authorList>
    </citation>
    <scope>NUCLEOTIDE SEQUENCE [LARGE SCALE GENOMIC DNA]</scope>
    <source>
        <strain evidence="3">DSM 17711 / JCM 13418 / NBRC 101707 / SANAE</strain>
    </source>
</reference>
<gene>
    <name evidence="2" type="ordered locus">MCP_1787</name>
</gene>
<dbReference type="AlphaFoldDB" id="D1YZI7"/>
<sequence length="64" mass="7274">MNAMRSLKKLLDERDEVQSPEKAAAPEISPPIIDSERAEERIFEEAKKKDKIISGVRTHLGDKK</sequence>
<dbReference type="KEGG" id="mpd:MCP_1787"/>
<feature type="compositionally biased region" description="Basic and acidic residues" evidence="1">
    <location>
        <begin position="9"/>
        <end position="19"/>
    </location>
</feature>
<protein>
    <submittedName>
        <fullName evidence="2">Uncharacterized protein</fullName>
    </submittedName>
</protein>
<accession>D1YZI7</accession>
<reference evidence="2 3" key="2">
    <citation type="journal article" date="2008" name="Int. J. Syst. Evol. Microbiol.">
        <title>Methanocella paludicola gen. nov., sp. nov., a methane-producing archaeon, the first isolate of the lineage 'Rice Cluster I', and proposal of the new archaeal order Methanocellales ord. nov.</title>
        <authorList>
            <person name="Sakai S."/>
            <person name="Imachi H."/>
            <person name="Hanada S."/>
            <person name="Ohashi A."/>
            <person name="Harada H."/>
            <person name="Kamagata Y."/>
        </authorList>
    </citation>
    <scope>NUCLEOTIDE SEQUENCE [LARGE SCALE GENOMIC DNA]</scope>
    <source>
        <strain evidence="3">DSM 17711 / JCM 13418 / NBRC 101707 / SANAE</strain>
    </source>
</reference>